<organism evidence="2 3">
    <name type="scientific">Streptomyces calidiresistens</name>
    <dbReference type="NCBI Taxonomy" id="1485586"/>
    <lineage>
        <taxon>Bacteria</taxon>
        <taxon>Bacillati</taxon>
        <taxon>Actinomycetota</taxon>
        <taxon>Actinomycetes</taxon>
        <taxon>Kitasatosporales</taxon>
        <taxon>Streptomycetaceae</taxon>
        <taxon>Streptomyces</taxon>
    </lineage>
</organism>
<evidence type="ECO:0000313" key="2">
    <source>
        <dbReference type="EMBL" id="MBB0231600.1"/>
    </source>
</evidence>
<dbReference type="InterPro" id="IPR011009">
    <property type="entry name" value="Kinase-like_dom_sf"/>
</dbReference>
<name>A0A7W3T623_9ACTN</name>
<protein>
    <submittedName>
        <fullName evidence="2">Protein kinase family protein</fullName>
    </submittedName>
</protein>
<feature type="region of interest" description="Disordered" evidence="1">
    <location>
        <begin position="356"/>
        <end position="379"/>
    </location>
</feature>
<proteinExistence type="predicted"/>
<gene>
    <name evidence="2" type="ORF">FOE67_19360</name>
</gene>
<dbReference type="GO" id="GO:0016301">
    <property type="term" value="F:kinase activity"/>
    <property type="evidence" value="ECO:0007669"/>
    <property type="project" value="UniProtKB-KW"/>
</dbReference>
<keyword evidence="2" id="KW-0418">Kinase</keyword>
<dbReference type="EMBL" id="VKHS01000566">
    <property type="protein sequence ID" value="MBB0231600.1"/>
    <property type="molecule type" value="Genomic_DNA"/>
</dbReference>
<dbReference type="RefSeq" id="WP_182666127.1">
    <property type="nucleotide sequence ID" value="NZ_VKHS01000566.1"/>
</dbReference>
<dbReference type="SUPFAM" id="SSF56112">
    <property type="entry name" value="Protein kinase-like (PK-like)"/>
    <property type="match status" value="1"/>
</dbReference>
<feature type="region of interest" description="Disordered" evidence="1">
    <location>
        <begin position="1"/>
        <end position="24"/>
    </location>
</feature>
<sequence length="379" mass="41228">MRETTREPESPGDPGAGHRARLASHDTASTALARCDDTELAARVAAAKPLGTGIGGRSALLGIDGVPVFVKRIPLTGTELRPENLRSTADLFDLPAFCHYGAGGPGFGAWRELAAHVMTHEWVLGGEDPRFPLLHHWRVLPEPAPPLPGELADIDRTVARWGGAAGVRRRLEEMATAGASLVLFLEYVPQDLHRWLGDRVREGGDIADAACLMVERELLTGTLAMNARGLLHFDTHFGNVLTDGRRLHFTDHGLSLSSRFRLSPDHARFLDLHRDHDPCYAMSYLVNRLLWMFLGLGVRDAAEVVRACAAGARPEGLSDAVAGIVTRHAAVTVVMTDFVLRMLDDPAGTPYPADELRRLTAERPALPPADVATRSRGER</sequence>
<evidence type="ECO:0000256" key="1">
    <source>
        <dbReference type="SAM" id="MobiDB-lite"/>
    </source>
</evidence>
<accession>A0A7W3T623</accession>
<keyword evidence="3" id="KW-1185">Reference proteome</keyword>
<keyword evidence="2" id="KW-0808">Transferase</keyword>
<dbReference type="Proteomes" id="UP000530234">
    <property type="component" value="Unassembled WGS sequence"/>
</dbReference>
<evidence type="ECO:0000313" key="3">
    <source>
        <dbReference type="Proteomes" id="UP000530234"/>
    </source>
</evidence>
<dbReference type="AlphaFoldDB" id="A0A7W3T623"/>
<comment type="caution">
    <text evidence="2">The sequence shown here is derived from an EMBL/GenBank/DDBJ whole genome shotgun (WGS) entry which is preliminary data.</text>
</comment>
<reference evidence="3" key="1">
    <citation type="submission" date="2019-10" db="EMBL/GenBank/DDBJ databases">
        <title>Streptomyces sp. nov., a novel actinobacterium isolated from alkaline environment.</title>
        <authorList>
            <person name="Golinska P."/>
        </authorList>
    </citation>
    <scope>NUCLEOTIDE SEQUENCE [LARGE SCALE GENOMIC DNA]</scope>
    <source>
        <strain evidence="3">DSM 42108</strain>
    </source>
</reference>